<protein>
    <submittedName>
        <fullName evidence="2">Uncharacterized protein</fullName>
    </submittedName>
</protein>
<sequence length="219" mass="24608">MVLQAFCDAPALQSRAESQEPFSYFDVSGRSVEMKLREYVLWLMLRALACRRNESIAAPCECVSWTTGQACGGWLEYDQQHANAVVTICHSMSLPQKRCQPSLANTRQMHFTMHPPANSPQHPSSPMHDAPHQHSPPLLIPHVCFADFHCAVQYKHLPCLHVPTRGIQIYFGSEPIAWDIVSVRLSVYKAASSELKFKYVADLPSLPEVCDCSKKNKEA</sequence>
<organism evidence="2">
    <name type="scientific">Eutreptiella gymnastica</name>
    <dbReference type="NCBI Taxonomy" id="73025"/>
    <lineage>
        <taxon>Eukaryota</taxon>
        <taxon>Discoba</taxon>
        <taxon>Euglenozoa</taxon>
        <taxon>Euglenida</taxon>
        <taxon>Spirocuta</taxon>
        <taxon>Euglenophyceae</taxon>
        <taxon>Eutreptiales</taxon>
        <taxon>Eutreptiaceae</taxon>
        <taxon>Eutreptiella</taxon>
    </lineage>
</organism>
<proteinExistence type="predicted"/>
<accession>A0A7S4FSH8</accession>
<dbReference type="AlphaFoldDB" id="A0A7S4FSH8"/>
<gene>
    <name evidence="2" type="ORF">EGYM00163_LOCUS21323</name>
</gene>
<name>A0A7S4FSH8_9EUGL</name>
<evidence type="ECO:0000256" key="1">
    <source>
        <dbReference type="SAM" id="MobiDB-lite"/>
    </source>
</evidence>
<dbReference type="EMBL" id="HBJA01060286">
    <property type="protein sequence ID" value="CAE0810189.1"/>
    <property type="molecule type" value="Transcribed_RNA"/>
</dbReference>
<reference evidence="2" key="1">
    <citation type="submission" date="2021-01" db="EMBL/GenBank/DDBJ databases">
        <authorList>
            <person name="Corre E."/>
            <person name="Pelletier E."/>
            <person name="Niang G."/>
            <person name="Scheremetjew M."/>
            <person name="Finn R."/>
            <person name="Kale V."/>
            <person name="Holt S."/>
            <person name="Cochrane G."/>
            <person name="Meng A."/>
            <person name="Brown T."/>
            <person name="Cohen L."/>
        </authorList>
    </citation>
    <scope>NUCLEOTIDE SEQUENCE</scope>
    <source>
        <strain evidence="2">CCMP1594</strain>
    </source>
</reference>
<feature type="region of interest" description="Disordered" evidence="1">
    <location>
        <begin position="111"/>
        <end position="133"/>
    </location>
</feature>
<evidence type="ECO:0000313" key="2">
    <source>
        <dbReference type="EMBL" id="CAE0810189.1"/>
    </source>
</evidence>